<evidence type="ECO:0000256" key="1">
    <source>
        <dbReference type="SAM" id="MobiDB-lite"/>
    </source>
</evidence>
<sequence>MTAEDDPLKLMLSGGADADEVTLRGDDYPLSQLLAAGGASDGNGGRFSLEVEKMDYVFYHQDRSGAREEIFRKQKKKVAGPPKPKQKSAELPPPSTPVEILPDDINVWLSRLEAKGYELTNELGQQLHDAVKSYIDSLDLVRSNGASHIDKLGAKMHEILETIGVIRCTMYCAAHSEAQPSNKVLVVGVEGAGKSTTLNWLLQTAAMDDAKLQTHNPVKRCSQTFSKRYSSVPITKEEQAAIEAADEAFEKWVFDDDLNLDIRHLDGGSGMILPTGRSMGAMTALVTTTELDPTATCAKLSLTYRSLEEVQQILKHAEELRRQGKAYEAAKDGADDEMTGGDDDALVYNLDSGADGRSVDVDMVAHMVCDMIGGPDEEGELFELNPKEDDVFDLIRNFKGKFELRSHQWALLGRKREMVVEAPTFAEMADQLRKWLTMHTVGKWSNWALLKGVKIVLPSETVSLTLADVPGFGQENVDVFRQSIVTNTFTNCECSTLYYCLKPDRLSGAGNAVSAQRIDGSGLFEQLFGDENALAVRSLGSVVTSFSLDWSVKEQLEKAGKAPTLKFISKEAE</sequence>
<protein>
    <recommendedName>
        <fullName evidence="4">G domain-containing protein</fullName>
    </recommendedName>
</protein>
<dbReference type="SUPFAM" id="SSF52540">
    <property type="entry name" value="P-loop containing nucleoside triphosphate hydrolases"/>
    <property type="match status" value="1"/>
</dbReference>
<name>A0A6T7YFE1_9EUKA</name>
<dbReference type="EMBL" id="HBKO01012662">
    <property type="protein sequence ID" value="CAE2207098.1"/>
    <property type="molecule type" value="Transcribed_RNA"/>
</dbReference>
<feature type="region of interest" description="Disordered" evidence="1">
    <location>
        <begin position="73"/>
        <end position="96"/>
    </location>
</feature>
<proteinExistence type="predicted"/>
<evidence type="ECO:0000313" key="3">
    <source>
        <dbReference type="EMBL" id="CAE2207101.1"/>
    </source>
</evidence>
<dbReference type="AlphaFoldDB" id="A0A6T7YFE1"/>
<dbReference type="InterPro" id="IPR027417">
    <property type="entry name" value="P-loop_NTPase"/>
</dbReference>
<gene>
    <name evidence="2" type="ORF">CPOL0286_LOCUS5635</name>
    <name evidence="3" type="ORF">CPOL0286_LOCUS5636</name>
</gene>
<reference evidence="3" key="1">
    <citation type="submission" date="2021-01" db="EMBL/GenBank/DDBJ databases">
        <authorList>
            <person name="Corre E."/>
            <person name="Pelletier E."/>
            <person name="Niang G."/>
            <person name="Scheremetjew M."/>
            <person name="Finn R."/>
            <person name="Kale V."/>
            <person name="Holt S."/>
            <person name="Cochrane G."/>
            <person name="Meng A."/>
            <person name="Brown T."/>
            <person name="Cohen L."/>
        </authorList>
    </citation>
    <scope>NUCLEOTIDE SEQUENCE</scope>
    <source>
        <strain evidence="3">UIO037</strain>
    </source>
</reference>
<organism evidence="3">
    <name type="scientific">Prymnesium polylepis</name>
    <dbReference type="NCBI Taxonomy" id="72548"/>
    <lineage>
        <taxon>Eukaryota</taxon>
        <taxon>Haptista</taxon>
        <taxon>Haptophyta</taxon>
        <taxon>Prymnesiophyceae</taxon>
        <taxon>Prymnesiales</taxon>
        <taxon>Prymnesiaceae</taxon>
        <taxon>Prymnesium</taxon>
    </lineage>
</organism>
<evidence type="ECO:0000313" key="2">
    <source>
        <dbReference type="EMBL" id="CAE2207098.1"/>
    </source>
</evidence>
<evidence type="ECO:0008006" key="4">
    <source>
        <dbReference type="Google" id="ProtNLM"/>
    </source>
</evidence>
<accession>A0A6T7YFE1</accession>
<dbReference type="EMBL" id="HBKO01012663">
    <property type="protein sequence ID" value="CAE2207101.1"/>
    <property type="molecule type" value="Transcribed_RNA"/>
</dbReference>